<dbReference type="Gene3D" id="1.10.472.80">
    <property type="entry name" value="Ypt/Rab-GAP domain of gyp1p, domain 3"/>
    <property type="match status" value="1"/>
</dbReference>
<dbReference type="EMBL" id="JACGCM010000802">
    <property type="protein sequence ID" value="KAF6166279.1"/>
    <property type="molecule type" value="Genomic_DNA"/>
</dbReference>
<dbReference type="AlphaFoldDB" id="A0A7J7NGB6"/>
<dbReference type="GO" id="GO:0005096">
    <property type="term" value="F:GTPase activator activity"/>
    <property type="evidence" value="ECO:0007669"/>
    <property type="project" value="TreeGrafter"/>
</dbReference>
<name>A0A7J7NGB6_9MAGN</name>
<dbReference type="SUPFAM" id="SSF47923">
    <property type="entry name" value="Ypt/Rab-GAP domain of gyp1p"/>
    <property type="match status" value="1"/>
</dbReference>
<dbReference type="InterPro" id="IPR000195">
    <property type="entry name" value="Rab-GAP-TBC_dom"/>
</dbReference>
<evidence type="ECO:0000259" key="2">
    <source>
        <dbReference type="PROSITE" id="PS50086"/>
    </source>
</evidence>
<feature type="domain" description="Rab-GAP TBC" evidence="2">
    <location>
        <begin position="73"/>
        <end position="244"/>
    </location>
</feature>
<dbReference type="PANTHER" id="PTHR22957:SF507">
    <property type="entry name" value="OS08G0547200 PROTEIN"/>
    <property type="match status" value="1"/>
</dbReference>
<keyword evidence="4" id="KW-1185">Reference proteome</keyword>
<organism evidence="3 4">
    <name type="scientific">Kingdonia uniflora</name>
    <dbReference type="NCBI Taxonomy" id="39325"/>
    <lineage>
        <taxon>Eukaryota</taxon>
        <taxon>Viridiplantae</taxon>
        <taxon>Streptophyta</taxon>
        <taxon>Embryophyta</taxon>
        <taxon>Tracheophyta</taxon>
        <taxon>Spermatophyta</taxon>
        <taxon>Magnoliopsida</taxon>
        <taxon>Ranunculales</taxon>
        <taxon>Circaeasteraceae</taxon>
        <taxon>Kingdonia</taxon>
    </lineage>
</organism>
<reference evidence="3 4" key="1">
    <citation type="journal article" date="2020" name="IScience">
        <title>Genome Sequencing of the Endangered Kingdonia uniflora (Circaeasteraceae, Ranunculales) Reveals Potential Mechanisms of Evolutionary Specialization.</title>
        <authorList>
            <person name="Sun Y."/>
            <person name="Deng T."/>
            <person name="Zhang A."/>
            <person name="Moore M.J."/>
            <person name="Landis J.B."/>
            <person name="Lin N."/>
            <person name="Zhang H."/>
            <person name="Zhang X."/>
            <person name="Huang J."/>
            <person name="Zhang X."/>
            <person name="Sun H."/>
            <person name="Wang H."/>
        </authorList>
    </citation>
    <scope>NUCLEOTIDE SEQUENCE [LARGE SCALE GENOMIC DNA]</scope>
    <source>
        <strain evidence="3">TB1705</strain>
        <tissue evidence="3">Leaf</tissue>
    </source>
</reference>
<dbReference type="InterPro" id="IPR035969">
    <property type="entry name" value="Rab-GAP_TBC_sf"/>
</dbReference>
<dbReference type="SMART" id="SM00164">
    <property type="entry name" value="TBC"/>
    <property type="match status" value="1"/>
</dbReference>
<evidence type="ECO:0000256" key="1">
    <source>
        <dbReference type="SAM" id="MobiDB-lite"/>
    </source>
</evidence>
<accession>A0A7J7NGB6</accession>
<dbReference type="PROSITE" id="PS50086">
    <property type="entry name" value="TBC_RABGAP"/>
    <property type="match status" value="1"/>
</dbReference>
<feature type="region of interest" description="Disordered" evidence="1">
    <location>
        <begin position="1"/>
        <end position="28"/>
    </location>
</feature>
<evidence type="ECO:0000313" key="4">
    <source>
        <dbReference type="Proteomes" id="UP000541444"/>
    </source>
</evidence>
<comment type="caution">
    <text evidence="3">The sequence shown here is derived from an EMBL/GenBank/DDBJ whole genome shotgun (WGS) entry which is preliminary data.</text>
</comment>
<sequence length="247" mass="28421">MSAICKMTKINDRSPHTPNTWDKEDEGQSRITQEVAITELTESSDFEELESLPIFSIIEGSGEGFEKWHKIIRLDAICVNTVWVSFSPTQASVFAEIAQHLADSVGLKDYDNLEPCRKFYAAQLVFILEANAPYDPVTGYCQGMSDILSPMIAVIEEDHEAIWCFASFMRKAPHNFRLDKEGITTQLMTILKIIKFKDSHLYKHLEKLQGDNCFFVYIMVVVLFRRELTFEQTLSLWEVMWAYQAVI</sequence>
<dbReference type="Proteomes" id="UP000541444">
    <property type="component" value="Unassembled WGS sequence"/>
</dbReference>
<proteinExistence type="predicted"/>
<gene>
    <name evidence="3" type="ORF">GIB67_008707</name>
</gene>
<dbReference type="PANTHER" id="PTHR22957">
    <property type="entry name" value="TBC1 DOMAIN FAMILY MEMBER GTPASE-ACTIVATING PROTEIN"/>
    <property type="match status" value="1"/>
</dbReference>
<protein>
    <recommendedName>
        <fullName evidence="2">Rab-GAP TBC domain-containing protein</fullName>
    </recommendedName>
</protein>
<dbReference type="OrthoDB" id="10264062at2759"/>
<dbReference type="Gene3D" id="1.10.8.270">
    <property type="entry name" value="putative rabgap domain of human tbc1 domain family member 14 like domains"/>
    <property type="match status" value="1"/>
</dbReference>
<dbReference type="Pfam" id="PF00566">
    <property type="entry name" value="RabGAP-TBC"/>
    <property type="match status" value="1"/>
</dbReference>
<evidence type="ECO:0000313" key="3">
    <source>
        <dbReference type="EMBL" id="KAF6166279.1"/>
    </source>
</evidence>